<dbReference type="GO" id="GO:0008270">
    <property type="term" value="F:zinc ion binding"/>
    <property type="evidence" value="ECO:0007669"/>
    <property type="project" value="UniProtKB-KW"/>
</dbReference>
<evidence type="ECO:0000256" key="2">
    <source>
        <dbReference type="ARBA" id="ARBA00009446"/>
    </source>
</evidence>
<dbReference type="InterPro" id="IPR013825">
    <property type="entry name" value="Topo_IA_cen_sub2"/>
</dbReference>
<keyword evidence="9 10" id="KW-0413">Isomerase</keyword>
<dbReference type="InterPro" id="IPR013824">
    <property type="entry name" value="Topo_IA_cen_sub1"/>
</dbReference>
<dbReference type="InterPro" id="IPR028612">
    <property type="entry name" value="Topoisom_1_IA"/>
</dbReference>
<dbReference type="PROSITE" id="PS52039">
    <property type="entry name" value="TOPO_IA_2"/>
    <property type="match status" value="1"/>
</dbReference>
<dbReference type="HAMAP" id="MF_00952">
    <property type="entry name" value="Topoisom_1_prok"/>
    <property type="match status" value="1"/>
</dbReference>
<organism evidence="14 15">
    <name type="scientific">Thermodesulfovibrio yellowstonii</name>
    <dbReference type="NCBI Taxonomy" id="28262"/>
    <lineage>
        <taxon>Bacteria</taxon>
        <taxon>Pseudomonadati</taxon>
        <taxon>Nitrospirota</taxon>
        <taxon>Thermodesulfovibrionia</taxon>
        <taxon>Thermodesulfovibrionales</taxon>
        <taxon>Thermodesulfovibrionaceae</taxon>
        <taxon>Thermodesulfovibrio</taxon>
    </lineage>
</organism>
<dbReference type="Pfam" id="PF01751">
    <property type="entry name" value="Toprim"/>
    <property type="match status" value="1"/>
</dbReference>
<dbReference type="InterPro" id="IPR005733">
    <property type="entry name" value="TopoI_bac-type"/>
</dbReference>
<dbReference type="InterPro" id="IPR023406">
    <property type="entry name" value="Topo_IA_AS"/>
</dbReference>
<keyword evidence="7 10" id="KW-0799">Topoisomerase</keyword>
<evidence type="ECO:0000256" key="7">
    <source>
        <dbReference type="ARBA" id="ARBA00023029"/>
    </source>
</evidence>
<name>A0A9W6GE51_9BACT</name>
<feature type="active site" description="O-(5'-phospho-DNA)-tyrosine intermediate" evidence="10">
    <location>
        <position position="312"/>
    </location>
</feature>
<feature type="site" description="Interaction with DNA" evidence="10">
    <location>
        <position position="146"/>
    </location>
</feature>
<evidence type="ECO:0000256" key="4">
    <source>
        <dbReference type="ARBA" id="ARBA00022771"/>
    </source>
</evidence>
<gene>
    <name evidence="10 14" type="primary">topA</name>
    <name evidence="14" type="ORF">TISLANDTSLP1_13110</name>
</gene>
<dbReference type="InterPro" id="IPR006171">
    <property type="entry name" value="TOPRIM_dom"/>
</dbReference>
<dbReference type="InterPro" id="IPR003601">
    <property type="entry name" value="Topo_IA_2"/>
</dbReference>
<dbReference type="Proteomes" id="UP001144297">
    <property type="component" value="Unassembled WGS sequence"/>
</dbReference>
<feature type="domain" description="Topo IA-type catalytic" evidence="13">
    <location>
        <begin position="132"/>
        <end position="572"/>
    </location>
</feature>
<evidence type="ECO:0000313" key="14">
    <source>
        <dbReference type="EMBL" id="GLI53618.1"/>
    </source>
</evidence>
<dbReference type="Pfam" id="PF01396">
    <property type="entry name" value="Zn_ribbon_Top1"/>
    <property type="match status" value="4"/>
</dbReference>
<dbReference type="Gene3D" id="3.40.50.140">
    <property type="match status" value="1"/>
</dbReference>
<evidence type="ECO:0000256" key="10">
    <source>
        <dbReference type="HAMAP-Rule" id="MF_00952"/>
    </source>
</evidence>
<dbReference type="InterPro" id="IPR000380">
    <property type="entry name" value="Topo_IA"/>
</dbReference>
<comment type="caution">
    <text evidence="14">The sequence shown here is derived from an EMBL/GenBank/DDBJ whole genome shotgun (WGS) entry which is preliminary data.</text>
</comment>
<dbReference type="Gene3D" id="1.10.460.10">
    <property type="entry name" value="Topoisomerase I, domain 2"/>
    <property type="match status" value="1"/>
</dbReference>
<dbReference type="AlphaFoldDB" id="A0A9W6GE51"/>
<keyword evidence="15" id="KW-1185">Reference proteome</keyword>
<dbReference type="InterPro" id="IPR003602">
    <property type="entry name" value="Topo_IA_DNA-bd_dom"/>
</dbReference>
<dbReference type="SMART" id="SM00493">
    <property type="entry name" value="TOPRIM"/>
    <property type="match status" value="1"/>
</dbReference>
<feature type="site" description="Interaction with DNA" evidence="10">
    <location>
        <position position="151"/>
    </location>
</feature>
<evidence type="ECO:0000256" key="3">
    <source>
        <dbReference type="ARBA" id="ARBA00022723"/>
    </source>
</evidence>
<dbReference type="GO" id="GO:0003677">
    <property type="term" value="F:DNA binding"/>
    <property type="evidence" value="ECO:0007669"/>
    <property type="project" value="UniProtKB-KW"/>
</dbReference>
<dbReference type="PANTHER" id="PTHR42785">
    <property type="entry name" value="DNA TOPOISOMERASE, TYPE IA, CORE"/>
    <property type="match status" value="1"/>
</dbReference>
<dbReference type="EC" id="5.6.2.1" evidence="10"/>
<feature type="domain" description="Toprim" evidence="12">
    <location>
        <begin position="6"/>
        <end position="116"/>
    </location>
</feature>
<feature type="site" description="Interaction with DNA" evidence="10">
    <location>
        <position position="143"/>
    </location>
</feature>
<dbReference type="PROSITE" id="PS00396">
    <property type="entry name" value="TOPO_IA_1"/>
    <property type="match status" value="1"/>
</dbReference>
<protein>
    <recommendedName>
        <fullName evidence="10">DNA topoisomerase 1</fullName>
        <ecNumber evidence="10">5.6.2.1</ecNumber>
    </recommendedName>
    <alternativeName>
        <fullName evidence="10">DNA topoisomerase I</fullName>
    </alternativeName>
</protein>
<accession>A0A9W6GE51</accession>
<keyword evidence="5" id="KW-0862">Zinc</keyword>
<dbReference type="CDD" id="cd00186">
    <property type="entry name" value="TOP1Ac"/>
    <property type="match status" value="1"/>
</dbReference>
<evidence type="ECO:0000259" key="13">
    <source>
        <dbReference type="PROSITE" id="PS52039"/>
    </source>
</evidence>
<keyword evidence="8 10" id="KW-0238">DNA-binding</keyword>
<dbReference type="PROSITE" id="PS50880">
    <property type="entry name" value="TOPRIM"/>
    <property type="match status" value="1"/>
</dbReference>
<dbReference type="SUPFAM" id="SSF56712">
    <property type="entry name" value="Prokaryotic type I DNA topoisomerase"/>
    <property type="match status" value="1"/>
</dbReference>
<dbReference type="InterPro" id="IPR013826">
    <property type="entry name" value="Topo_IA_cen_sub3"/>
</dbReference>
<dbReference type="SMART" id="SM00436">
    <property type="entry name" value="TOP1Bc"/>
    <property type="match status" value="1"/>
</dbReference>
<comment type="subunit">
    <text evidence="10">Monomer.</text>
</comment>
<dbReference type="InterPro" id="IPR013498">
    <property type="entry name" value="Topo_IA_Znf"/>
</dbReference>
<dbReference type="PANTHER" id="PTHR42785:SF1">
    <property type="entry name" value="DNA TOPOISOMERASE"/>
    <property type="match status" value="1"/>
</dbReference>
<evidence type="ECO:0000256" key="11">
    <source>
        <dbReference type="SAM" id="MobiDB-lite"/>
    </source>
</evidence>
<proteinExistence type="inferred from homology"/>
<feature type="region of interest" description="Interaction with DNA" evidence="10">
    <location>
        <begin position="166"/>
        <end position="171"/>
    </location>
</feature>
<dbReference type="EMBL" id="BSDX01000001">
    <property type="protein sequence ID" value="GLI53618.1"/>
    <property type="molecule type" value="Genomic_DNA"/>
</dbReference>
<comment type="catalytic activity">
    <reaction evidence="1 10">
        <text>ATP-independent breakage of single-stranded DNA, followed by passage and rejoining.</text>
        <dbReference type="EC" id="5.6.2.1"/>
    </reaction>
</comment>
<feature type="site" description="Interaction with DNA" evidence="10">
    <location>
        <position position="314"/>
    </location>
</feature>
<dbReference type="PRINTS" id="PR00417">
    <property type="entry name" value="PRTPISMRASEI"/>
</dbReference>
<reference evidence="14" key="1">
    <citation type="submission" date="2022-12" db="EMBL/GenBank/DDBJ databases">
        <title>Reference genome sequencing for broad-spectrum identification of bacterial and archaeal isolates by mass spectrometry.</title>
        <authorList>
            <person name="Sekiguchi Y."/>
            <person name="Tourlousse D.M."/>
        </authorList>
    </citation>
    <scope>NUCLEOTIDE SEQUENCE</scope>
    <source>
        <strain evidence="14">TSL-P1</strain>
    </source>
</reference>
<dbReference type="CDD" id="cd03363">
    <property type="entry name" value="TOPRIM_TopoIA_TopoI"/>
    <property type="match status" value="1"/>
</dbReference>
<evidence type="ECO:0000256" key="9">
    <source>
        <dbReference type="ARBA" id="ARBA00023235"/>
    </source>
</evidence>
<evidence type="ECO:0000256" key="1">
    <source>
        <dbReference type="ARBA" id="ARBA00000213"/>
    </source>
</evidence>
<dbReference type="GO" id="GO:0006265">
    <property type="term" value="P:DNA topological change"/>
    <property type="evidence" value="ECO:0007669"/>
    <property type="project" value="UniProtKB-UniRule"/>
</dbReference>
<feature type="site" description="Interaction with DNA" evidence="10">
    <location>
        <position position="158"/>
    </location>
</feature>
<dbReference type="SUPFAM" id="SSF57783">
    <property type="entry name" value="Zinc beta-ribbon"/>
    <property type="match status" value="3"/>
</dbReference>
<keyword evidence="4" id="KW-0863">Zinc-finger</keyword>
<sequence>MELKGKNLIIVESPAKAKTINKIVGKDFQVKASIGHIKDLPEDRLGVDIEKGFQPDYIIIPGKEKIVKELKDSAKNAQKIFIATDPDREGEAIAYHIAEEIKVPENKVYRAIFHEITPNAVKAAIANPSKIDINKVYSQQARRILDRLVGYNLSPFLWKKVKKGLSAGRVQSVALRMVVEREKEILIFQPENYWTIVGNFKNDENLKELRANLYKYKGKLIIDRKEEKAKFLITDEETAQKIIEELKKLNYILTKVEKKKKKKNPPEPFRTATLQAQASSTLGFSPKKTMMLAQQLYEGIDIEGTRIGLITYMRTDSTRVAEEAKKWAKNIIEKNFGKEFVGNHKIHETKKQKTPIQDAHECIRPTYPDKSPESIKKYLTKEQYSLYKLIWDRFLASQMSPAEVEQTTYIIEDLDSIAQFRVTGSVITFPGFLIIYKDEESEEDTVLPQLNEKTSLKISELEAQKHTTEPPPRYTEATLVKALEEKGIGRPSTYATILSTIQERGYVKKVKQKLQPTYLGFVVNDLLEEKFPELMDYSFTAKMEEDLDKISLNEAKWNKVIEEFYKEFENDLDQASKISKVIKPKEIKTSFKCEKCGKDMVIRWSKGVPFLACSGYPECKNTRSLNNNENGSTKKTLDKKCPQCGAQLVVRNGKRGEFIACSNYPKCKFTQSITAQVKCPQCGGDILKKQTKKGRTFWACANYPKCKFTLSNEPVPAECPKCKSSYMLKKKDRNGTEFLICHNKACKGKIEIKEHSTGTDPAQQKDANPARSGRKQR</sequence>
<evidence type="ECO:0000256" key="8">
    <source>
        <dbReference type="ARBA" id="ARBA00023125"/>
    </source>
</evidence>
<evidence type="ECO:0000256" key="6">
    <source>
        <dbReference type="ARBA" id="ARBA00022842"/>
    </source>
</evidence>
<dbReference type="NCBIfam" id="TIGR01051">
    <property type="entry name" value="topA_bact"/>
    <property type="match status" value="1"/>
</dbReference>
<feature type="site" description="Interaction with DNA" evidence="10">
    <location>
        <position position="142"/>
    </location>
</feature>
<feature type="region of interest" description="Disordered" evidence="11">
    <location>
        <begin position="754"/>
        <end position="777"/>
    </location>
</feature>
<keyword evidence="3" id="KW-0479">Metal-binding</keyword>
<evidence type="ECO:0000313" key="15">
    <source>
        <dbReference type="Proteomes" id="UP001144297"/>
    </source>
</evidence>
<dbReference type="Gene3D" id="3.30.65.10">
    <property type="entry name" value="Bacterial Topoisomerase I, domain 1"/>
    <property type="match status" value="2"/>
</dbReference>
<feature type="site" description="Interaction with DNA" evidence="10">
    <location>
        <position position="504"/>
    </location>
</feature>
<keyword evidence="6" id="KW-0460">Magnesium</keyword>
<dbReference type="SMART" id="SM00437">
    <property type="entry name" value="TOP1Ac"/>
    <property type="match status" value="1"/>
</dbReference>
<dbReference type="Gene3D" id="2.70.20.10">
    <property type="entry name" value="Topoisomerase I, domain 3"/>
    <property type="match status" value="1"/>
</dbReference>
<dbReference type="InterPro" id="IPR023405">
    <property type="entry name" value="Topo_IA_core_domain"/>
</dbReference>
<comment type="similarity">
    <text evidence="2 10">Belongs to the type IA topoisomerase family.</text>
</comment>
<dbReference type="InterPro" id="IPR013497">
    <property type="entry name" value="Topo_IA_cen"/>
</dbReference>
<dbReference type="Pfam" id="PF01131">
    <property type="entry name" value="Topoisom_bac"/>
    <property type="match status" value="1"/>
</dbReference>
<feature type="site" description="Interaction with DNA" evidence="10">
    <location>
        <position position="36"/>
    </location>
</feature>
<evidence type="ECO:0000256" key="5">
    <source>
        <dbReference type="ARBA" id="ARBA00022833"/>
    </source>
</evidence>
<dbReference type="InterPro" id="IPR034149">
    <property type="entry name" value="TOPRIM_TopoI"/>
</dbReference>
<dbReference type="GO" id="GO:0003917">
    <property type="term" value="F:DNA topoisomerase type I (single strand cut, ATP-independent) activity"/>
    <property type="evidence" value="ECO:0007669"/>
    <property type="project" value="UniProtKB-UniRule"/>
</dbReference>
<evidence type="ECO:0000259" key="12">
    <source>
        <dbReference type="PROSITE" id="PS50880"/>
    </source>
</evidence>
<dbReference type="Gene3D" id="1.10.290.10">
    <property type="entry name" value="Topoisomerase I, domain 4"/>
    <property type="match status" value="1"/>
</dbReference>
<dbReference type="GO" id="GO:0005694">
    <property type="term" value="C:chromosome"/>
    <property type="evidence" value="ECO:0007669"/>
    <property type="project" value="InterPro"/>
</dbReference>
<comment type="function">
    <text evidence="10">Releases the supercoiling and torsional tension of DNA, which is introduced during the DNA replication and transcription, by transiently cleaving and rejoining one strand of the DNA duplex. Introduces a single-strand break via transesterification at a target site in duplex DNA. The scissile phosphodiester is attacked by the catalytic tyrosine of the enzyme, resulting in the formation of a DNA-(5'-phosphotyrosyl)-enzyme intermediate and the expulsion of a 3'-OH DNA strand. The free DNA strand then undergoes passage around the unbroken strand, thus removing DNA supercoils. Finally, in the religation step, the DNA 3'-OH attacks the covalent intermediate to expel the active-site tyrosine and restore the DNA phosphodiester backbone.</text>
</comment>